<keyword evidence="3" id="KW-1185">Reference proteome</keyword>
<dbReference type="RefSeq" id="WP_142535540.1">
    <property type="nucleotide sequence ID" value="NZ_SGJB01000005.1"/>
</dbReference>
<organism evidence="2 3">
    <name type="scientific">Peptacetobacter hominis</name>
    <dbReference type="NCBI Taxonomy" id="2743610"/>
    <lineage>
        <taxon>Bacteria</taxon>
        <taxon>Bacillati</taxon>
        <taxon>Bacillota</taxon>
        <taxon>Clostridia</taxon>
        <taxon>Peptostreptococcales</taxon>
        <taxon>Peptostreptococcaceae</taxon>
        <taxon>Peptacetobacter</taxon>
    </lineage>
</organism>
<dbReference type="Gene3D" id="2.30.30.320">
    <property type="entry name" value="DUF1653-like domain"/>
    <property type="match status" value="1"/>
</dbReference>
<dbReference type="EMBL" id="SGJB01000005">
    <property type="protein sequence ID" value="TQQ84936.1"/>
    <property type="molecule type" value="Genomic_DNA"/>
</dbReference>
<dbReference type="InterPro" id="IPR023387">
    <property type="entry name" value="DUF1653-like_dom"/>
</dbReference>
<name>A0A544QW76_9FIRM</name>
<dbReference type="Proteomes" id="UP000317863">
    <property type="component" value="Unassembled WGS sequence"/>
</dbReference>
<sequence>MRNIEIKRLYRHFKGNLYYVHDIAVHSETGEKMVVYQAMYGDYGMFVRPFDMFIEEVEEGRKDNITNQKYRFEIFEK</sequence>
<reference evidence="2 3" key="1">
    <citation type="submission" date="2019-02" db="EMBL/GenBank/DDBJ databases">
        <title>Peptostreptococcaceae bacterium ZHW00191 nov., a new bacterium isolated from the human gut.</title>
        <authorList>
            <person name="Zhou H.-W."/>
            <person name="Chen X.-J."/>
        </authorList>
    </citation>
    <scope>NUCLEOTIDE SEQUENCE [LARGE SCALE GENOMIC DNA]</scope>
    <source>
        <strain evidence="2 3">ZHW00191</strain>
    </source>
</reference>
<protein>
    <submittedName>
        <fullName evidence="2">DUF1653 domain-containing protein</fullName>
    </submittedName>
</protein>
<dbReference type="OrthoDB" id="371169at2"/>
<evidence type="ECO:0000313" key="2">
    <source>
        <dbReference type="EMBL" id="TQQ84936.1"/>
    </source>
</evidence>
<proteinExistence type="predicted"/>
<feature type="domain" description="DUF1653" evidence="1">
    <location>
        <begin position="9"/>
        <end position="73"/>
    </location>
</feature>
<accession>A0A544QW76</accession>
<evidence type="ECO:0000313" key="3">
    <source>
        <dbReference type="Proteomes" id="UP000317863"/>
    </source>
</evidence>
<dbReference type="InterPro" id="IPR037135">
    <property type="entry name" value="DUF1653-like_dom_sf"/>
</dbReference>
<dbReference type="Pfam" id="PF07866">
    <property type="entry name" value="DUF1653"/>
    <property type="match status" value="1"/>
</dbReference>
<dbReference type="AlphaFoldDB" id="A0A544QW76"/>
<evidence type="ECO:0000259" key="1">
    <source>
        <dbReference type="Pfam" id="PF07866"/>
    </source>
</evidence>
<comment type="caution">
    <text evidence="2">The sequence shown here is derived from an EMBL/GenBank/DDBJ whole genome shotgun (WGS) entry which is preliminary data.</text>
</comment>
<gene>
    <name evidence="2" type="ORF">EXD82_03575</name>
</gene>